<evidence type="ECO:0000259" key="4">
    <source>
        <dbReference type="Pfam" id="PF25267"/>
    </source>
</evidence>
<dbReference type="Proteomes" id="UP000838878">
    <property type="component" value="Chromosome 5"/>
</dbReference>
<dbReference type="GO" id="GO:0009306">
    <property type="term" value="P:protein secretion"/>
    <property type="evidence" value="ECO:0007669"/>
    <property type="project" value="TreeGrafter"/>
</dbReference>
<dbReference type="Pfam" id="PF10363">
    <property type="entry name" value="RTP1_C1"/>
    <property type="match status" value="1"/>
</dbReference>
<dbReference type="InterPro" id="IPR011989">
    <property type="entry name" value="ARM-like"/>
</dbReference>
<feature type="non-terminal residue" evidence="5">
    <location>
        <position position="921"/>
    </location>
</feature>
<dbReference type="AlphaFoldDB" id="A0A8J9YB87"/>
<dbReference type="PANTHER" id="PTHR20959:SF1">
    <property type="entry name" value="TRANSPORT AND GOLGI ORGANIZATION PROTEIN 6 HOMOLOG"/>
    <property type="match status" value="1"/>
</dbReference>
<evidence type="ECO:0008006" key="7">
    <source>
        <dbReference type="Google" id="ProtNLM"/>
    </source>
</evidence>
<name>A0A8J9YB87_9NEOP</name>
<protein>
    <recommendedName>
        <fullName evidence="7">Transmembrane and coiled-coil domain-containing protein 7</fullName>
    </recommendedName>
</protein>
<feature type="domain" description="TANGO6 N-terminal" evidence="4">
    <location>
        <begin position="76"/>
        <end position="223"/>
    </location>
</feature>
<dbReference type="InterPro" id="IPR039600">
    <property type="entry name" value="TANGO6/Rtp1"/>
</dbReference>
<dbReference type="EMBL" id="OV170225">
    <property type="protein sequence ID" value="CAH0725994.1"/>
    <property type="molecule type" value="Genomic_DNA"/>
</dbReference>
<evidence type="ECO:0000313" key="5">
    <source>
        <dbReference type="EMBL" id="CAH0725994.1"/>
    </source>
</evidence>
<organism evidence="5 6">
    <name type="scientific">Brenthis ino</name>
    <name type="common">lesser marbled fritillary</name>
    <dbReference type="NCBI Taxonomy" id="405034"/>
    <lineage>
        <taxon>Eukaryota</taxon>
        <taxon>Metazoa</taxon>
        <taxon>Ecdysozoa</taxon>
        <taxon>Arthropoda</taxon>
        <taxon>Hexapoda</taxon>
        <taxon>Insecta</taxon>
        <taxon>Pterygota</taxon>
        <taxon>Neoptera</taxon>
        <taxon>Endopterygota</taxon>
        <taxon>Lepidoptera</taxon>
        <taxon>Glossata</taxon>
        <taxon>Ditrysia</taxon>
        <taxon>Papilionoidea</taxon>
        <taxon>Nymphalidae</taxon>
        <taxon>Heliconiinae</taxon>
        <taxon>Argynnini</taxon>
        <taxon>Brenthis</taxon>
    </lineage>
</organism>
<proteinExistence type="inferred from homology"/>
<gene>
    <name evidence="5" type="ORF">BINO364_LOCUS11515</name>
</gene>
<dbReference type="SUPFAM" id="SSF48371">
    <property type="entry name" value="ARM repeat"/>
    <property type="match status" value="1"/>
</dbReference>
<dbReference type="OrthoDB" id="39591at2759"/>
<dbReference type="InterPro" id="IPR016024">
    <property type="entry name" value="ARM-type_fold"/>
</dbReference>
<feature type="domain" description="RNA polymerase II assembly factor Rtp1 C-terminal" evidence="3">
    <location>
        <begin position="647"/>
        <end position="767"/>
    </location>
</feature>
<evidence type="ECO:0000256" key="1">
    <source>
        <dbReference type="ARBA" id="ARBA00005724"/>
    </source>
</evidence>
<comment type="similarity">
    <text evidence="1">Belongs to the Tango6 family.</text>
</comment>
<dbReference type="PANTHER" id="PTHR20959">
    <property type="entry name" value="TRANSPORT AND GOLGI ORGANIZATION PROTEIN 6 FAMILY MEMBER"/>
    <property type="match status" value="1"/>
</dbReference>
<feature type="coiled-coil region" evidence="2">
    <location>
        <begin position="48"/>
        <end position="82"/>
    </location>
</feature>
<dbReference type="Gene3D" id="1.25.10.10">
    <property type="entry name" value="Leucine-rich Repeat Variant"/>
    <property type="match status" value="1"/>
</dbReference>
<dbReference type="InterPro" id="IPR019451">
    <property type="entry name" value="Rtp1_C1"/>
</dbReference>
<keyword evidence="6" id="KW-1185">Reference proteome</keyword>
<keyword evidence="2" id="KW-0175">Coiled coil</keyword>
<evidence type="ECO:0000313" key="6">
    <source>
        <dbReference type="Proteomes" id="UP000838878"/>
    </source>
</evidence>
<evidence type="ECO:0000259" key="3">
    <source>
        <dbReference type="Pfam" id="PF10363"/>
    </source>
</evidence>
<dbReference type="Pfam" id="PF25267">
    <property type="entry name" value="TANGO6_N"/>
    <property type="match status" value="1"/>
</dbReference>
<dbReference type="InterPro" id="IPR057347">
    <property type="entry name" value="TANGO6_N"/>
</dbReference>
<reference evidence="5" key="1">
    <citation type="submission" date="2021-12" db="EMBL/GenBank/DDBJ databases">
        <authorList>
            <person name="Martin H S."/>
        </authorList>
    </citation>
    <scope>NUCLEOTIDE SEQUENCE</scope>
</reference>
<accession>A0A8J9YB87</accession>
<evidence type="ECO:0000256" key="2">
    <source>
        <dbReference type="SAM" id="Coils"/>
    </source>
</evidence>
<sequence length="921" mass="104786">MSNITPIFKEIEDLIESGNGDKCMLNILIDTFKSKELIKNEEELSRKYNTLKSFLENIINEIDKLANEIRNHEVLISVKNQKTLRTCYQILTSFGISPCLIPGLGISLSKRCVSAQLLPQIVLSDEQKYEILTICTDFLYRSYDVPVLKSIIITLHLSDYLAALIQLAFAPLKKPGVYSKFIMTEELYEKLNYDRQKYVNIYEYLVNNCFQPMLMKELLVLQSITDPLPPPFAKRVIAKEMSRRLTMPGGLLSLIRCFIETIDLDTGVEWKKIDMICKIVCIKHGNMTEKDYLKNITSQLKQILLLNNAHYLATATSCLLNLLEKFGGNECVIDLAKEVLKSLDYETLLIKCEYPGTIILTPQEVDHYINIFHACTSLLNTDIPPDYISSNLYVLFLLKIKCTKDETKSKLSHIILKGLEVLSHIQLKNIIEKFLFGWEHTKPLDLVIEEYDAGLAIKCSGSHIDHQLDAAAEHFLDIFEITANNVLVENLFECCLQIFININDKKQKAKKANVLQMTQHVKDECELLTANDEKYAQMLQILAVISSSQKVLTALKANPWIVLNFLENLFSSNNDNSNDECKTIALVLLNTILANIPKTNELEQRLHKLLPILKQMSEDSSEYVSILCKETVSLILSEFPTKQQSAYEKAHSDVFDNLLPVRAHGIMELTKLIDKSDLETLSKRHYIFCLLQEQLKDSDSYIYLSAVNGLASLATHCTNEVLSALCKEYLEISLETSIDTQENHKKVAELRMKLGDIIVKVTRRLGEIAVVHKTILLNTMLCASRDNDPLIRASALSNLAEIALVINYKIGTIIYEVLLCIWNIIETDKAIECRRAAVMVIASLLKGLGQDTLVELKENILPIYRTLNKLYKDPNEDSILKLHAQIALEELDDIVKKVLCPELPMEKEILMINNTKDIIFK</sequence>